<proteinExistence type="predicted"/>
<accession>A0A226CYA7</accession>
<dbReference type="EMBL" id="LNIX01000052">
    <property type="protein sequence ID" value="OXA37770.1"/>
    <property type="molecule type" value="Genomic_DNA"/>
</dbReference>
<protein>
    <recommendedName>
        <fullName evidence="1">SAM domain-containing protein</fullName>
    </recommendedName>
</protein>
<comment type="caution">
    <text evidence="2">The sequence shown here is derived from an EMBL/GenBank/DDBJ whole genome shotgun (WGS) entry which is preliminary data.</text>
</comment>
<dbReference type="InterPro" id="IPR013761">
    <property type="entry name" value="SAM/pointed_sf"/>
</dbReference>
<name>A0A226CYA7_FOLCA</name>
<dbReference type="Pfam" id="PF00536">
    <property type="entry name" value="SAM_1"/>
    <property type="match status" value="1"/>
</dbReference>
<evidence type="ECO:0000259" key="1">
    <source>
        <dbReference type="PROSITE" id="PS50105"/>
    </source>
</evidence>
<dbReference type="PANTHER" id="PTHR31025">
    <property type="entry name" value="SI:CH211-196P9.1-RELATED"/>
    <property type="match status" value="1"/>
</dbReference>
<sequence length="619" mass="70244">MAFAEVHRVLGHCGLEEYIDKFKDNHITDEVLLDLTTDHIADLVSSIGHRAKLSKVIQQLKSGDVYESQSSLGSLLDEKEMTERGLMVSKELFKKSWNQQVPAHKSGSIFGSPQLGHNKDAIQSNIHIAEITPAKSPNDFATGGEEQRLEVVIDEMSQAIPISWVIDDSICKMHSPTHQSASNNQGSQCGIFQNESGVNLGRKPPVSKYNKTYYGFNLASILLDNKSTKCIITEKIAANELIVRDDRIAICNVLVDALICNHKIIYACFIFSPSKQAMEQLAENLVTTYPALGDPRKKHLGATMWYQNISRGQGPRGFLEERLKNQRKKLETVQRSISIDEVDISSFSWESECDDDNPPVDEKTLEFLRQNTSDEAISIMKSTTFMRRTLIRDLMKDNLNGFLKIPMLLPRLFDQKGLIVHDFNMRHPQLKIIIYDRWQKVSKPLLQYAEKSGLDYTKKLDVRKQRCDLTDDDISLLAFSLMPYILPSCARKLSSKSATVVTSDQDDDMEAIVIPPKSKRRRTVKASDHDARNSLIMFKSKNTHVADVLSENKTVAPFILALGSTYDLKCEDFYVILGSLFHAEKVFCWRSIHVSKVLRCSTCHHQLNQKMCGYFWNME</sequence>
<dbReference type="Gene3D" id="1.10.150.50">
    <property type="entry name" value="Transcription Factor, Ets-1"/>
    <property type="match status" value="1"/>
</dbReference>
<dbReference type="OrthoDB" id="8963080at2759"/>
<evidence type="ECO:0000313" key="2">
    <source>
        <dbReference type="EMBL" id="OXA37770.1"/>
    </source>
</evidence>
<reference evidence="2 3" key="1">
    <citation type="submission" date="2015-12" db="EMBL/GenBank/DDBJ databases">
        <title>The genome of Folsomia candida.</title>
        <authorList>
            <person name="Faddeeva A."/>
            <person name="Derks M.F."/>
            <person name="Anvar Y."/>
            <person name="Smit S."/>
            <person name="Van Straalen N."/>
            <person name="Roelofs D."/>
        </authorList>
    </citation>
    <scope>NUCLEOTIDE SEQUENCE [LARGE SCALE GENOMIC DNA]</scope>
    <source>
        <strain evidence="2 3">VU population</strain>
        <tissue evidence="2">Whole body</tissue>
    </source>
</reference>
<evidence type="ECO:0000313" key="3">
    <source>
        <dbReference type="Proteomes" id="UP000198287"/>
    </source>
</evidence>
<dbReference type="SUPFAM" id="SSF47769">
    <property type="entry name" value="SAM/Pointed domain"/>
    <property type="match status" value="1"/>
</dbReference>
<dbReference type="PROSITE" id="PS50105">
    <property type="entry name" value="SAM_DOMAIN"/>
    <property type="match status" value="1"/>
</dbReference>
<dbReference type="Proteomes" id="UP000198287">
    <property type="component" value="Unassembled WGS sequence"/>
</dbReference>
<organism evidence="2 3">
    <name type="scientific">Folsomia candida</name>
    <name type="common">Springtail</name>
    <dbReference type="NCBI Taxonomy" id="158441"/>
    <lineage>
        <taxon>Eukaryota</taxon>
        <taxon>Metazoa</taxon>
        <taxon>Ecdysozoa</taxon>
        <taxon>Arthropoda</taxon>
        <taxon>Hexapoda</taxon>
        <taxon>Collembola</taxon>
        <taxon>Entomobryomorpha</taxon>
        <taxon>Isotomoidea</taxon>
        <taxon>Isotomidae</taxon>
        <taxon>Proisotominae</taxon>
        <taxon>Folsomia</taxon>
    </lineage>
</organism>
<feature type="domain" description="SAM" evidence="1">
    <location>
        <begin position="1"/>
        <end position="63"/>
    </location>
</feature>
<dbReference type="InterPro" id="IPR001660">
    <property type="entry name" value="SAM"/>
</dbReference>
<dbReference type="SMART" id="SM00454">
    <property type="entry name" value="SAM"/>
    <property type="match status" value="1"/>
</dbReference>
<gene>
    <name evidence="2" type="ORF">Fcan01_27414</name>
</gene>
<dbReference type="AlphaFoldDB" id="A0A226CYA7"/>
<keyword evidence="3" id="KW-1185">Reference proteome</keyword>
<dbReference type="PANTHER" id="PTHR31025:SF9">
    <property type="entry name" value="SI:DKEY-286J15.1"/>
    <property type="match status" value="1"/>
</dbReference>